<accession>A0AAN7EJH3</accession>
<dbReference type="PANTHER" id="PTHR43272">
    <property type="entry name" value="LONG-CHAIN-FATTY-ACID--COA LIGASE"/>
    <property type="match status" value="1"/>
</dbReference>
<evidence type="ECO:0000256" key="6">
    <source>
        <dbReference type="SAM" id="SignalP"/>
    </source>
</evidence>
<proteinExistence type="inferred from homology"/>
<dbReference type="InterPro" id="IPR042099">
    <property type="entry name" value="ANL_N_sf"/>
</dbReference>
<evidence type="ECO:0000313" key="9">
    <source>
        <dbReference type="Proteomes" id="UP001324115"/>
    </source>
</evidence>
<dbReference type="AlphaFoldDB" id="A0AAN7EJH3"/>
<comment type="caution">
    <text evidence="8">The sequence shown here is derived from an EMBL/GenBank/DDBJ whole genome shotgun (WGS) entry which is preliminary data.</text>
</comment>
<dbReference type="Pfam" id="PF00501">
    <property type="entry name" value="AMP-binding"/>
    <property type="match status" value="1"/>
</dbReference>
<keyword evidence="6" id="KW-0732">Signal</keyword>
<evidence type="ECO:0000256" key="4">
    <source>
        <dbReference type="ARBA" id="ARBA00022840"/>
    </source>
</evidence>
<comment type="similarity">
    <text evidence="1">Belongs to the ATP-dependent AMP-binding enzyme family.</text>
</comment>
<sequence length="697" mass="76768">MSAYIVGVLVPLLVTLLLRNSKNSKKRGLLVDVGGEPGYAIRNRRVTSPVQTAWEGISSLAELFERSCKLYRDKHFLGTRKLIAREIEVTEDGRSFEKLHLGDYEWLTYGKAFEVVCNFASGLAQLGHKREERVAIFADTREEWFIALQGCFRRNVTVVTIYASLGEEALCHSLNETEVATVICGHKELKKIIEISGQLDMVKRVICMDDEIPSNASYVEQSKSWKITSFADVEILGRQNPLDADLPLSADVAVIMYTSGSTGLPKGVMMTHANVLATVSAVMTIVPGLVSNDIYLAYLPMAHILELAAENVMAAAGTAIGYGSPFTLTDTSSKIKKGTKGDASVLLPTVMTAVPAILDRVRDGVLKKVNATGGLSKKLFHLAYDRSLSAVNGSWFGAWGLERVLWNFLVFRKVRAVLGGRIRFLLSGGAPLSSDTQRFINICLGAPIGQGYGLTETTAGATFSEFDDTSVGRVGAPLPCSFIKLIDWPEGGYLTSDSPKPRGEIVVGGPNVTLGYFKNEEKTKESYKVDERGMRWFYTGDVGQFHADGCLEIIDRKKDIVKLQHGEYVSLGKVEAILQVSPYIDNIMLHADPFHSYCVALVVPSQHTVEDWASKQGIPFTDFADLCKKEETKKEVLASIQKEAKRARLQRFEIPAKIKLLSELWTPESGLVTAALKLKRDIIKKTFSEDLSNLYAS</sequence>
<organism evidence="8 9">
    <name type="scientific">Quercus rubra</name>
    <name type="common">Northern red oak</name>
    <name type="synonym">Quercus borealis</name>
    <dbReference type="NCBI Taxonomy" id="3512"/>
    <lineage>
        <taxon>Eukaryota</taxon>
        <taxon>Viridiplantae</taxon>
        <taxon>Streptophyta</taxon>
        <taxon>Embryophyta</taxon>
        <taxon>Tracheophyta</taxon>
        <taxon>Spermatophyta</taxon>
        <taxon>Magnoliopsida</taxon>
        <taxon>eudicotyledons</taxon>
        <taxon>Gunneridae</taxon>
        <taxon>Pentapetalae</taxon>
        <taxon>rosids</taxon>
        <taxon>fabids</taxon>
        <taxon>Fagales</taxon>
        <taxon>Fagaceae</taxon>
        <taxon>Quercus</taxon>
    </lineage>
</organism>
<comment type="catalytic activity">
    <reaction evidence="5">
        <text>a long-chain fatty acid + ATP + CoA = a long-chain fatty acyl-CoA + AMP + diphosphate</text>
        <dbReference type="Rhea" id="RHEA:15421"/>
        <dbReference type="ChEBI" id="CHEBI:30616"/>
        <dbReference type="ChEBI" id="CHEBI:33019"/>
        <dbReference type="ChEBI" id="CHEBI:57287"/>
        <dbReference type="ChEBI" id="CHEBI:57560"/>
        <dbReference type="ChEBI" id="CHEBI:83139"/>
        <dbReference type="ChEBI" id="CHEBI:456215"/>
        <dbReference type="EC" id="6.2.1.3"/>
    </reaction>
</comment>
<dbReference type="GO" id="GO:0005783">
    <property type="term" value="C:endoplasmic reticulum"/>
    <property type="evidence" value="ECO:0007669"/>
    <property type="project" value="TreeGrafter"/>
</dbReference>
<keyword evidence="3" id="KW-0547">Nucleotide-binding</keyword>
<feature type="signal peptide" evidence="6">
    <location>
        <begin position="1"/>
        <end position="24"/>
    </location>
</feature>
<dbReference type="Proteomes" id="UP001324115">
    <property type="component" value="Unassembled WGS sequence"/>
</dbReference>
<gene>
    <name evidence="8" type="ORF">RGQ29_031020</name>
</gene>
<feature type="domain" description="AMP-dependent synthetase/ligase" evidence="7">
    <location>
        <begin position="100"/>
        <end position="517"/>
    </location>
</feature>
<dbReference type="GO" id="GO:0005524">
    <property type="term" value="F:ATP binding"/>
    <property type="evidence" value="ECO:0007669"/>
    <property type="project" value="UniProtKB-KW"/>
</dbReference>
<protein>
    <recommendedName>
        <fullName evidence="7">AMP-dependent synthetase/ligase domain-containing protein</fullName>
    </recommendedName>
</protein>
<evidence type="ECO:0000256" key="5">
    <source>
        <dbReference type="ARBA" id="ARBA00036813"/>
    </source>
</evidence>
<dbReference type="PANTHER" id="PTHR43272:SF83">
    <property type="entry name" value="ACYL-COA SYNTHETASE LONG-CHAIN, ISOFORM J"/>
    <property type="match status" value="1"/>
</dbReference>
<dbReference type="InterPro" id="IPR000873">
    <property type="entry name" value="AMP-dep_synth/lig_dom"/>
</dbReference>
<evidence type="ECO:0000313" key="8">
    <source>
        <dbReference type="EMBL" id="KAK4572828.1"/>
    </source>
</evidence>
<keyword evidence="9" id="KW-1185">Reference proteome</keyword>
<keyword evidence="2" id="KW-0436">Ligase</keyword>
<reference evidence="8 9" key="1">
    <citation type="journal article" date="2023" name="G3 (Bethesda)">
        <title>A haplotype-resolved chromosome-scale genome for Quercus rubra L. provides insights into the genetics of adaptive traits for red oak species.</title>
        <authorList>
            <person name="Kapoor B."/>
            <person name="Jenkins J."/>
            <person name="Schmutz J."/>
            <person name="Zhebentyayeva T."/>
            <person name="Kuelheim C."/>
            <person name="Coggeshall M."/>
            <person name="Heim C."/>
            <person name="Lasky J.R."/>
            <person name="Leites L."/>
            <person name="Islam-Faridi N."/>
            <person name="Romero-Severson J."/>
            <person name="DeLeo V.L."/>
            <person name="Lucas S.M."/>
            <person name="Lazic D."/>
            <person name="Gailing O."/>
            <person name="Carlson J."/>
            <person name="Staton M."/>
        </authorList>
    </citation>
    <scope>NUCLEOTIDE SEQUENCE [LARGE SCALE GENOMIC DNA]</scope>
    <source>
        <strain evidence="8">Pseudo-F2</strain>
    </source>
</reference>
<evidence type="ECO:0000259" key="7">
    <source>
        <dbReference type="Pfam" id="PF00501"/>
    </source>
</evidence>
<dbReference type="Gene3D" id="3.40.50.12780">
    <property type="entry name" value="N-terminal domain of ligase-like"/>
    <property type="match status" value="1"/>
</dbReference>
<dbReference type="SUPFAM" id="SSF56801">
    <property type="entry name" value="Acetyl-CoA synthetase-like"/>
    <property type="match status" value="1"/>
</dbReference>
<dbReference type="EMBL" id="JAXUIC010000009">
    <property type="protein sequence ID" value="KAK4572828.1"/>
    <property type="molecule type" value="Genomic_DNA"/>
</dbReference>
<feature type="chain" id="PRO_5044710589" description="AMP-dependent synthetase/ligase domain-containing protein" evidence="6">
    <location>
        <begin position="25"/>
        <end position="697"/>
    </location>
</feature>
<dbReference type="PROSITE" id="PS00455">
    <property type="entry name" value="AMP_BINDING"/>
    <property type="match status" value="1"/>
</dbReference>
<keyword evidence="4" id="KW-0067">ATP-binding</keyword>
<evidence type="ECO:0000256" key="3">
    <source>
        <dbReference type="ARBA" id="ARBA00022741"/>
    </source>
</evidence>
<dbReference type="InterPro" id="IPR020845">
    <property type="entry name" value="AMP-binding_CS"/>
</dbReference>
<dbReference type="EMBL" id="JAXUIC010000009">
    <property type="protein sequence ID" value="KAK4572829.1"/>
    <property type="molecule type" value="Genomic_DNA"/>
</dbReference>
<dbReference type="GO" id="GO:0016020">
    <property type="term" value="C:membrane"/>
    <property type="evidence" value="ECO:0007669"/>
    <property type="project" value="TreeGrafter"/>
</dbReference>
<evidence type="ECO:0000256" key="1">
    <source>
        <dbReference type="ARBA" id="ARBA00006432"/>
    </source>
</evidence>
<dbReference type="GO" id="GO:0004467">
    <property type="term" value="F:long-chain fatty acid-CoA ligase activity"/>
    <property type="evidence" value="ECO:0007669"/>
    <property type="project" value="UniProtKB-EC"/>
</dbReference>
<name>A0AAN7EJH3_QUERU</name>
<evidence type="ECO:0000256" key="2">
    <source>
        <dbReference type="ARBA" id="ARBA00022598"/>
    </source>
</evidence>